<dbReference type="AlphaFoldDB" id="A0AAD4FF28"/>
<reference evidence="2" key="1">
    <citation type="submission" date="2021-07" db="EMBL/GenBank/DDBJ databases">
        <title>Genome Resource of American Ginseng Black Spot Pathogen Alternaria panax.</title>
        <authorList>
            <person name="Qiu C."/>
            <person name="Wang W."/>
            <person name="Liu Z."/>
        </authorList>
    </citation>
    <scope>NUCLEOTIDE SEQUENCE</scope>
    <source>
        <strain evidence="2">BNCC115425</strain>
    </source>
</reference>
<evidence type="ECO:0000313" key="2">
    <source>
        <dbReference type="EMBL" id="KAG9188887.1"/>
    </source>
</evidence>
<accession>A0AAD4FF28</accession>
<sequence>MDNRKAQGLFRECPDQEDEALVTNRFISEEIRDRRTFDIWRKTVRKIETVVDARFRNMGAMPPNLGITANLCWPSVLVPDPGFALYTDDSWYSQGNNRDAYVQYDKDEHVAQFTSGKINQYTWGWTNSKWQFPDEDEDEDDNGNGNNGPPSDSDSDTDIPDNEDDDSTFPGGRRSLEDLDNFKRSPNEPVIHKGNATRQPTEEELFMDLGLLRCENRYCLKEMEQLGYASLPVVHETTTSPATVEAVATASSVANAP</sequence>
<feature type="region of interest" description="Disordered" evidence="1">
    <location>
        <begin position="129"/>
        <end position="200"/>
    </location>
</feature>
<feature type="compositionally biased region" description="Low complexity" evidence="1">
    <location>
        <begin position="143"/>
        <end position="152"/>
    </location>
</feature>
<dbReference type="EMBL" id="JAANER010000006">
    <property type="protein sequence ID" value="KAG9188887.1"/>
    <property type="molecule type" value="Genomic_DNA"/>
</dbReference>
<name>A0AAD4FF28_9PLEO</name>
<proteinExistence type="predicted"/>
<organism evidence="2 3">
    <name type="scientific">Alternaria panax</name>
    <dbReference type="NCBI Taxonomy" id="48097"/>
    <lineage>
        <taxon>Eukaryota</taxon>
        <taxon>Fungi</taxon>
        <taxon>Dikarya</taxon>
        <taxon>Ascomycota</taxon>
        <taxon>Pezizomycotina</taxon>
        <taxon>Dothideomycetes</taxon>
        <taxon>Pleosporomycetidae</taxon>
        <taxon>Pleosporales</taxon>
        <taxon>Pleosporineae</taxon>
        <taxon>Pleosporaceae</taxon>
        <taxon>Alternaria</taxon>
        <taxon>Alternaria sect. Panax</taxon>
    </lineage>
</organism>
<protein>
    <submittedName>
        <fullName evidence="2">Uncharacterized protein</fullName>
    </submittedName>
</protein>
<gene>
    <name evidence="2" type="ORF">G6011_07592</name>
</gene>
<feature type="compositionally biased region" description="Basic and acidic residues" evidence="1">
    <location>
        <begin position="174"/>
        <end position="186"/>
    </location>
</feature>
<feature type="compositionally biased region" description="Acidic residues" evidence="1">
    <location>
        <begin position="133"/>
        <end position="142"/>
    </location>
</feature>
<comment type="caution">
    <text evidence="2">The sequence shown here is derived from an EMBL/GenBank/DDBJ whole genome shotgun (WGS) entry which is preliminary data.</text>
</comment>
<feature type="compositionally biased region" description="Acidic residues" evidence="1">
    <location>
        <begin position="153"/>
        <end position="167"/>
    </location>
</feature>
<dbReference type="Proteomes" id="UP001199106">
    <property type="component" value="Unassembled WGS sequence"/>
</dbReference>
<keyword evidence="3" id="KW-1185">Reference proteome</keyword>
<evidence type="ECO:0000313" key="3">
    <source>
        <dbReference type="Proteomes" id="UP001199106"/>
    </source>
</evidence>
<evidence type="ECO:0000256" key="1">
    <source>
        <dbReference type="SAM" id="MobiDB-lite"/>
    </source>
</evidence>